<name>A0AAV7B614_ENGPU</name>
<keyword evidence="3" id="KW-0217">Developmental protein</keyword>
<evidence type="ECO:0000313" key="11">
    <source>
        <dbReference type="Proteomes" id="UP000824782"/>
    </source>
</evidence>
<keyword evidence="11" id="KW-1185">Reference proteome</keyword>
<dbReference type="GO" id="GO:0016055">
    <property type="term" value="P:Wnt signaling pathway"/>
    <property type="evidence" value="ECO:0007669"/>
    <property type="project" value="UniProtKB-KW"/>
</dbReference>
<evidence type="ECO:0000256" key="5">
    <source>
        <dbReference type="ARBA" id="ARBA00022687"/>
    </source>
</evidence>
<dbReference type="GO" id="GO:0048019">
    <property type="term" value="F:receptor antagonist activity"/>
    <property type="evidence" value="ECO:0007669"/>
    <property type="project" value="TreeGrafter"/>
</dbReference>
<dbReference type="AlphaFoldDB" id="A0AAV7B614"/>
<evidence type="ECO:0000256" key="2">
    <source>
        <dbReference type="ARBA" id="ARBA00010842"/>
    </source>
</evidence>
<dbReference type="InterPro" id="IPR039863">
    <property type="entry name" value="DKK1-4"/>
</dbReference>
<dbReference type="EMBL" id="WNYA01000006">
    <property type="protein sequence ID" value="KAG8567908.1"/>
    <property type="molecule type" value="Genomic_DNA"/>
</dbReference>
<dbReference type="InterPro" id="IPR006796">
    <property type="entry name" value="Dickkopf_N"/>
</dbReference>
<proteinExistence type="inferred from homology"/>
<dbReference type="GO" id="GO:0039706">
    <property type="term" value="F:co-receptor binding"/>
    <property type="evidence" value="ECO:0007669"/>
    <property type="project" value="TreeGrafter"/>
</dbReference>
<feature type="signal peptide" evidence="8">
    <location>
        <begin position="1"/>
        <end position="20"/>
    </location>
</feature>
<evidence type="ECO:0000256" key="1">
    <source>
        <dbReference type="ARBA" id="ARBA00004613"/>
    </source>
</evidence>
<keyword evidence="6 8" id="KW-0732">Signal</keyword>
<keyword evidence="4" id="KW-0964">Secreted</keyword>
<dbReference type="Proteomes" id="UP000824782">
    <property type="component" value="Unassembled WGS sequence"/>
</dbReference>
<evidence type="ECO:0000256" key="7">
    <source>
        <dbReference type="ARBA" id="ARBA00023157"/>
    </source>
</evidence>
<gene>
    <name evidence="10" type="ORF">GDO81_013829</name>
</gene>
<dbReference type="Gene3D" id="2.10.80.10">
    <property type="entry name" value="Lipase, subunit A"/>
    <property type="match status" value="1"/>
</dbReference>
<sequence length="319" mass="35880">MSPLLPAFIFLIVSTAFTTSSPSPGDHSNYNEDINTMELMRKVNNGSFPEEDAEQERIEAQKAKCNDSHDCPGNQYCHLSSGAAECHNCKIQEMLCQQDEECCHGWVCALSKCTELPSIESGGARCDLIKDQCAPGFCCSRTERLPFPVCLALPAEGEQCRTQSSNLLKLITFGADYDLGLQRCPCSEGLVCTSKGSLISTCEKPNEVIDFTNFREDTFFQPLVRRDEELNYYDADLVPWPSQDDQLAFVDFQKRDEVNVRDLRNDVEIFNADIGDDLKDENLHFDDHIDEPNDPSEADFQELKQLASEMGQYFGPSLY</sequence>
<evidence type="ECO:0000256" key="6">
    <source>
        <dbReference type="ARBA" id="ARBA00022729"/>
    </source>
</evidence>
<dbReference type="PANTHER" id="PTHR12113:SF8">
    <property type="entry name" value="DICKKOPF-RELATED PROTEIN 3"/>
    <property type="match status" value="1"/>
</dbReference>
<keyword evidence="5" id="KW-0879">Wnt signaling pathway</keyword>
<accession>A0AAV7B614</accession>
<evidence type="ECO:0000313" key="10">
    <source>
        <dbReference type="EMBL" id="KAG8567908.1"/>
    </source>
</evidence>
<evidence type="ECO:0000256" key="4">
    <source>
        <dbReference type="ARBA" id="ARBA00022525"/>
    </source>
</evidence>
<protein>
    <recommendedName>
        <fullName evidence="9">Dickkopf N-terminal cysteine-rich domain-containing protein</fullName>
    </recommendedName>
</protein>
<evidence type="ECO:0000259" key="9">
    <source>
        <dbReference type="Pfam" id="PF04706"/>
    </source>
</evidence>
<evidence type="ECO:0000256" key="8">
    <source>
        <dbReference type="SAM" id="SignalP"/>
    </source>
</evidence>
<dbReference type="Pfam" id="PF04706">
    <property type="entry name" value="Dickkopf_N"/>
    <property type="match status" value="1"/>
</dbReference>
<dbReference type="GO" id="GO:0090090">
    <property type="term" value="P:negative regulation of canonical Wnt signaling pathway"/>
    <property type="evidence" value="ECO:0007669"/>
    <property type="project" value="TreeGrafter"/>
</dbReference>
<organism evidence="10 11">
    <name type="scientific">Engystomops pustulosus</name>
    <name type="common">Tungara frog</name>
    <name type="synonym">Physalaemus pustulosus</name>
    <dbReference type="NCBI Taxonomy" id="76066"/>
    <lineage>
        <taxon>Eukaryota</taxon>
        <taxon>Metazoa</taxon>
        <taxon>Chordata</taxon>
        <taxon>Craniata</taxon>
        <taxon>Vertebrata</taxon>
        <taxon>Euteleostomi</taxon>
        <taxon>Amphibia</taxon>
        <taxon>Batrachia</taxon>
        <taxon>Anura</taxon>
        <taxon>Neobatrachia</taxon>
        <taxon>Hyloidea</taxon>
        <taxon>Leptodactylidae</taxon>
        <taxon>Leiuperinae</taxon>
        <taxon>Engystomops</taxon>
    </lineage>
</organism>
<reference evidence="10" key="1">
    <citation type="thesis" date="2020" institute="ProQuest LLC" country="789 East Eisenhower Parkway, Ann Arbor, MI, USA">
        <title>Comparative Genomics and Chromosome Evolution.</title>
        <authorList>
            <person name="Mudd A.B."/>
        </authorList>
    </citation>
    <scope>NUCLEOTIDE SEQUENCE</scope>
    <source>
        <strain evidence="10">237g6f4</strain>
        <tissue evidence="10">Blood</tissue>
    </source>
</reference>
<feature type="domain" description="Dickkopf N-terminal cysteine-rich" evidence="9">
    <location>
        <begin position="64"/>
        <end position="114"/>
    </location>
</feature>
<dbReference type="GO" id="GO:0005615">
    <property type="term" value="C:extracellular space"/>
    <property type="evidence" value="ECO:0007669"/>
    <property type="project" value="TreeGrafter"/>
</dbReference>
<comment type="similarity">
    <text evidence="2">Belongs to the dickkopf family.</text>
</comment>
<comment type="subcellular location">
    <subcellularLocation>
        <location evidence="1">Secreted</location>
    </subcellularLocation>
</comment>
<dbReference type="PANTHER" id="PTHR12113">
    <property type="entry name" value="DICKKOPF3-LIKE 3"/>
    <property type="match status" value="1"/>
</dbReference>
<feature type="chain" id="PRO_5043742412" description="Dickkopf N-terminal cysteine-rich domain-containing protein" evidence="8">
    <location>
        <begin position="21"/>
        <end position="319"/>
    </location>
</feature>
<evidence type="ECO:0000256" key="3">
    <source>
        <dbReference type="ARBA" id="ARBA00022473"/>
    </source>
</evidence>
<comment type="caution">
    <text evidence="10">The sequence shown here is derived from an EMBL/GenBank/DDBJ whole genome shotgun (WGS) entry which is preliminary data.</text>
</comment>
<keyword evidence="7" id="KW-1015">Disulfide bond</keyword>